<organism evidence="1 2">
    <name type="scientific">Malurus cyaneus samueli</name>
    <dbReference type="NCBI Taxonomy" id="2593467"/>
    <lineage>
        <taxon>Eukaryota</taxon>
        <taxon>Metazoa</taxon>
        <taxon>Chordata</taxon>
        <taxon>Craniata</taxon>
        <taxon>Vertebrata</taxon>
        <taxon>Euteleostomi</taxon>
        <taxon>Archelosauria</taxon>
        <taxon>Archosauria</taxon>
        <taxon>Dinosauria</taxon>
        <taxon>Saurischia</taxon>
        <taxon>Theropoda</taxon>
        <taxon>Coelurosauria</taxon>
        <taxon>Aves</taxon>
        <taxon>Neognathae</taxon>
        <taxon>Neoaves</taxon>
        <taxon>Telluraves</taxon>
        <taxon>Australaves</taxon>
        <taxon>Passeriformes</taxon>
        <taxon>Meliphagoidea</taxon>
        <taxon>Maluridae</taxon>
        <taxon>Malurus</taxon>
    </lineage>
</organism>
<dbReference type="Proteomes" id="UP000694560">
    <property type="component" value="Unplaced"/>
</dbReference>
<reference evidence="1" key="1">
    <citation type="submission" date="2025-08" db="UniProtKB">
        <authorList>
            <consortium name="Ensembl"/>
        </authorList>
    </citation>
    <scope>IDENTIFICATION</scope>
</reference>
<protein>
    <submittedName>
        <fullName evidence="1">Uncharacterized protein</fullName>
    </submittedName>
</protein>
<dbReference type="AlphaFoldDB" id="A0A8C5T9B6"/>
<evidence type="ECO:0000313" key="1">
    <source>
        <dbReference type="Ensembl" id="ENSMCSP00000003134.1"/>
    </source>
</evidence>
<name>A0A8C5T9B6_9PASS</name>
<proteinExistence type="predicted"/>
<evidence type="ECO:0000313" key="2">
    <source>
        <dbReference type="Proteomes" id="UP000694560"/>
    </source>
</evidence>
<dbReference type="Ensembl" id="ENSMCST00000003203.1">
    <property type="protein sequence ID" value="ENSMCSP00000003134.1"/>
    <property type="gene ID" value="ENSMCSG00000002276.1"/>
</dbReference>
<keyword evidence="2" id="KW-1185">Reference proteome</keyword>
<sequence length="128" mass="14931">EREMLISSSSSVLSFRERSQAFSTFRFPGSPWSLVSPRTQVVEPERAAFWSEDILATPMCKGHHLTEMVFAWGYPMYLPPFPFQAFPWKSQHCRIMDWVGRNLKNHLRVLGKCSNLIQMFQQPVNPRV</sequence>
<accession>A0A8C5T9B6</accession>
<reference evidence="1" key="2">
    <citation type="submission" date="2025-09" db="UniProtKB">
        <authorList>
            <consortium name="Ensembl"/>
        </authorList>
    </citation>
    <scope>IDENTIFICATION</scope>
</reference>